<evidence type="ECO:0000313" key="1">
    <source>
        <dbReference type="EMBL" id="KAH0817445.1"/>
    </source>
</evidence>
<proteinExistence type="predicted"/>
<organism evidence="1 2">
    <name type="scientific">Tenebrio molitor</name>
    <name type="common">Yellow mealworm beetle</name>
    <dbReference type="NCBI Taxonomy" id="7067"/>
    <lineage>
        <taxon>Eukaryota</taxon>
        <taxon>Metazoa</taxon>
        <taxon>Ecdysozoa</taxon>
        <taxon>Arthropoda</taxon>
        <taxon>Hexapoda</taxon>
        <taxon>Insecta</taxon>
        <taxon>Pterygota</taxon>
        <taxon>Neoptera</taxon>
        <taxon>Endopterygota</taxon>
        <taxon>Coleoptera</taxon>
        <taxon>Polyphaga</taxon>
        <taxon>Cucujiformia</taxon>
        <taxon>Tenebrionidae</taxon>
        <taxon>Tenebrio</taxon>
    </lineage>
</organism>
<reference evidence="1" key="1">
    <citation type="journal article" date="2020" name="J Insects Food Feed">
        <title>The yellow mealworm (Tenebrio molitor) genome: a resource for the emerging insects as food and feed industry.</title>
        <authorList>
            <person name="Eriksson T."/>
            <person name="Andere A."/>
            <person name="Kelstrup H."/>
            <person name="Emery V."/>
            <person name="Picard C."/>
        </authorList>
    </citation>
    <scope>NUCLEOTIDE SEQUENCE</scope>
    <source>
        <strain evidence="1">Stoneville</strain>
        <tissue evidence="1">Whole head</tissue>
    </source>
</reference>
<dbReference type="Proteomes" id="UP000719412">
    <property type="component" value="Unassembled WGS sequence"/>
</dbReference>
<evidence type="ECO:0000313" key="2">
    <source>
        <dbReference type="Proteomes" id="UP000719412"/>
    </source>
</evidence>
<name>A0A8J6LDX2_TENMO</name>
<accession>A0A8J6LDX2</accession>
<dbReference type="AlphaFoldDB" id="A0A8J6LDX2"/>
<sequence>MYLCLNKNKGFPTPAHQVSFITDKGECYVSVYPSEPITFLPILTVPIQNLPVSVAEKALENPSSPLSFGENETSETLRGYSKNNIWPCLYNYRSHQLTSLPQSTCPHQSLSKVRLQHPHEMTLYLDDRGDIDNETVARMNPACKKGLCHNVRKYAREYNEVTGIHGLRYLTEKRSRTEK</sequence>
<dbReference type="EMBL" id="JABDTM020019463">
    <property type="protein sequence ID" value="KAH0817445.1"/>
    <property type="molecule type" value="Genomic_DNA"/>
</dbReference>
<keyword evidence="2" id="KW-1185">Reference proteome</keyword>
<reference evidence="1" key="2">
    <citation type="submission" date="2021-08" db="EMBL/GenBank/DDBJ databases">
        <authorList>
            <person name="Eriksson T."/>
        </authorList>
    </citation>
    <scope>NUCLEOTIDE SEQUENCE</scope>
    <source>
        <strain evidence="1">Stoneville</strain>
        <tissue evidence="1">Whole head</tissue>
    </source>
</reference>
<protein>
    <submittedName>
        <fullName evidence="1">Uncharacterized protein</fullName>
    </submittedName>
</protein>
<comment type="caution">
    <text evidence="1">The sequence shown here is derived from an EMBL/GenBank/DDBJ whole genome shotgun (WGS) entry which is preliminary data.</text>
</comment>
<gene>
    <name evidence="1" type="ORF">GEV33_005346</name>
</gene>